<feature type="signal peptide" evidence="6">
    <location>
        <begin position="1"/>
        <end position="23"/>
    </location>
</feature>
<name>A0A9X1TMQ8_9BACT</name>
<dbReference type="Gene3D" id="1.25.40.390">
    <property type="match status" value="1"/>
</dbReference>
<dbReference type="AlphaFoldDB" id="A0A9X1TMQ8"/>
<comment type="caution">
    <text evidence="9">The sequence shown here is derived from an EMBL/GenBank/DDBJ whole genome shotgun (WGS) entry which is preliminary data.</text>
</comment>
<feature type="domain" description="RagB/SusD" evidence="7">
    <location>
        <begin position="280"/>
        <end position="506"/>
    </location>
</feature>
<proteinExistence type="inferred from homology"/>
<evidence type="ECO:0000256" key="2">
    <source>
        <dbReference type="ARBA" id="ARBA00006275"/>
    </source>
</evidence>
<evidence type="ECO:0000256" key="3">
    <source>
        <dbReference type="ARBA" id="ARBA00022729"/>
    </source>
</evidence>
<dbReference type="RefSeq" id="WP_234656732.1">
    <property type="nucleotide sequence ID" value="NZ_CP094997.1"/>
</dbReference>
<dbReference type="EMBL" id="JAJTTC010000005">
    <property type="protein sequence ID" value="MCF0063808.1"/>
    <property type="molecule type" value="Genomic_DNA"/>
</dbReference>
<evidence type="ECO:0000256" key="5">
    <source>
        <dbReference type="ARBA" id="ARBA00023237"/>
    </source>
</evidence>
<feature type="chain" id="PRO_5040973686" evidence="6">
    <location>
        <begin position="24"/>
        <end position="506"/>
    </location>
</feature>
<dbReference type="InterPro" id="IPR012944">
    <property type="entry name" value="SusD_RagB_dom"/>
</dbReference>
<comment type="similarity">
    <text evidence="2">Belongs to the SusD family.</text>
</comment>
<dbReference type="Pfam" id="PF07980">
    <property type="entry name" value="SusD_RagB"/>
    <property type="match status" value="1"/>
</dbReference>
<dbReference type="GO" id="GO:0009279">
    <property type="term" value="C:cell outer membrane"/>
    <property type="evidence" value="ECO:0007669"/>
    <property type="project" value="UniProtKB-SubCell"/>
</dbReference>
<evidence type="ECO:0000259" key="7">
    <source>
        <dbReference type="Pfam" id="PF07980"/>
    </source>
</evidence>
<dbReference type="InterPro" id="IPR011990">
    <property type="entry name" value="TPR-like_helical_dom_sf"/>
</dbReference>
<evidence type="ECO:0000256" key="4">
    <source>
        <dbReference type="ARBA" id="ARBA00023136"/>
    </source>
</evidence>
<dbReference type="Pfam" id="PF14322">
    <property type="entry name" value="SusD-like_3"/>
    <property type="match status" value="1"/>
</dbReference>
<dbReference type="InterPro" id="IPR033985">
    <property type="entry name" value="SusD-like_N"/>
</dbReference>
<keyword evidence="5" id="KW-0998">Cell outer membrane</keyword>
<dbReference type="PROSITE" id="PS51257">
    <property type="entry name" value="PROKAR_LIPOPROTEIN"/>
    <property type="match status" value="1"/>
</dbReference>
<comment type="subcellular location">
    <subcellularLocation>
        <location evidence="1">Cell outer membrane</location>
    </subcellularLocation>
</comment>
<keyword evidence="4" id="KW-0472">Membrane</keyword>
<sequence>MIRYIKNNIVFCCRKFFPALILAFLSIGCSEDFLNKNSLTQLSSDTFWKSEEDVKSALAGVYGQLQFNKLSWMTPSLSTLSDEADRGEYEGFAQGVIEPTSADVTAVYNSLYQTLASCNDFLANIEQVAMADQDRARYVSEVKFIRALTNFRLTQYFGDAVLAMEPLALENGKRPKSKKEEIFAAVIADLDDAIGGLPDIAYNGHAVRGTAYAMKGKVLLYMKDYAGAVTAFKGVSNTHFSLSNNLKDVFIDGTQEKSPEILFSIRFLAPNNLQDPRWGVDVWYGRGERAIPLQSFVDEFPSSDGLSISQSPLYDPKKPFANRDPRLDVSVLYPGKPWPGYANGFQPSAGAGTPNGLIIEKFLNKSKFPAQEYSVNPSEQDWVEIRYADVLLMYAEALNETAGPVKEVYDAVNAIRSRPSTHMPPIQQGLTKDQMRETIRYERKIELAFEGQRYFDLKRWGIIEDVVPKVKNVLGKNKVFLPHHYLWPIPEAALNNNDLLEQNPGY</sequence>
<gene>
    <name evidence="9" type="ORF">LXM26_20000</name>
</gene>
<keyword evidence="10" id="KW-1185">Reference proteome</keyword>
<dbReference type="Proteomes" id="UP001139000">
    <property type="component" value="Unassembled WGS sequence"/>
</dbReference>
<evidence type="ECO:0000256" key="6">
    <source>
        <dbReference type="SAM" id="SignalP"/>
    </source>
</evidence>
<organism evidence="9 10">
    <name type="scientific">Dyadobacter chenwenxiniae</name>
    <dbReference type="NCBI Taxonomy" id="2906456"/>
    <lineage>
        <taxon>Bacteria</taxon>
        <taxon>Pseudomonadati</taxon>
        <taxon>Bacteroidota</taxon>
        <taxon>Cytophagia</taxon>
        <taxon>Cytophagales</taxon>
        <taxon>Spirosomataceae</taxon>
        <taxon>Dyadobacter</taxon>
    </lineage>
</organism>
<reference evidence="9" key="1">
    <citation type="submission" date="2021-12" db="EMBL/GenBank/DDBJ databases">
        <title>Novel species in genus Dyadobacter.</title>
        <authorList>
            <person name="Ma C."/>
        </authorList>
    </citation>
    <scope>NUCLEOTIDE SEQUENCE</scope>
    <source>
        <strain evidence="9">LJ419</strain>
    </source>
</reference>
<evidence type="ECO:0000256" key="1">
    <source>
        <dbReference type="ARBA" id="ARBA00004442"/>
    </source>
</evidence>
<accession>A0A9X1TMQ8</accession>
<dbReference type="SUPFAM" id="SSF48452">
    <property type="entry name" value="TPR-like"/>
    <property type="match status" value="1"/>
</dbReference>
<keyword evidence="3 6" id="KW-0732">Signal</keyword>
<evidence type="ECO:0000313" key="10">
    <source>
        <dbReference type="Proteomes" id="UP001139000"/>
    </source>
</evidence>
<dbReference type="CDD" id="cd08977">
    <property type="entry name" value="SusD"/>
    <property type="match status" value="1"/>
</dbReference>
<evidence type="ECO:0000313" key="9">
    <source>
        <dbReference type="EMBL" id="MCF0063808.1"/>
    </source>
</evidence>
<protein>
    <submittedName>
        <fullName evidence="9">RagB/SusD family nutrient uptake outer membrane protein</fullName>
    </submittedName>
</protein>
<feature type="domain" description="SusD-like N-terminal" evidence="8">
    <location>
        <begin position="32"/>
        <end position="218"/>
    </location>
</feature>
<evidence type="ECO:0000259" key="8">
    <source>
        <dbReference type="Pfam" id="PF14322"/>
    </source>
</evidence>